<evidence type="ECO:0000313" key="1">
    <source>
        <dbReference type="EMBL" id="MCE0481264.1"/>
    </source>
</evidence>
<sequence>RVVKNSPRTHEDVRIGLIELAAVCGHGSALREFLMKEWGKTTDRPMVHCFLLWPVDGSLVLLVY</sequence>
<feature type="non-terminal residue" evidence="1">
    <location>
        <position position="1"/>
    </location>
</feature>
<dbReference type="EMBL" id="JACEIK010005342">
    <property type="protein sequence ID" value="MCE0481264.1"/>
    <property type="molecule type" value="Genomic_DNA"/>
</dbReference>
<protein>
    <submittedName>
        <fullName evidence="1">Uncharacterized protein</fullName>
    </submittedName>
</protein>
<gene>
    <name evidence="1" type="ORF">HAX54_038882</name>
</gene>
<dbReference type="Proteomes" id="UP000823775">
    <property type="component" value="Unassembled WGS sequence"/>
</dbReference>
<proteinExistence type="predicted"/>
<name>A0ABS8VLU7_DATST</name>
<organism evidence="1 2">
    <name type="scientific">Datura stramonium</name>
    <name type="common">Jimsonweed</name>
    <name type="synonym">Common thornapple</name>
    <dbReference type="NCBI Taxonomy" id="4076"/>
    <lineage>
        <taxon>Eukaryota</taxon>
        <taxon>Viridiplantae</taxon>
        <taxon>Streptophyta</taxon>
        <taxon>Embryophyta</taxon>
        <taxon>Tracheophyta</taxon>
        <taxon>Spermatophyta</taxon>
        <taxon>Magnoliopsida</taxon>
        <taxon>eudicotyledons</taxon>
        <taxon>Gunneridae</taxon>
        <taxon>Pentapetalae</taxon>
        <taxon>asterids</taxon>
        <taxon>lamiids</taxon>
        <taxon>Solanales</taxon>
        <taxon>Solanaceae</taxon>
        <taxon>Solanoideae</taxon>
        <taxon>Datureae</taxon>
        <taxon>Datura</taxon>
    </lineage>
</organism>
<accession>A0ABS8VLU7</accession>
<evidence type="ECO:0000313" key="2">
    <source>
        <dbReference type="Proteomes" id="UP000823775"/>
    </source>
</evidence>
<keyword evidence="2" id="KW-1185">Reference proteome</keyword>
<comment type="caution">
    <text evidence="1">The sequence shown here is derived from an EMBL/GenBank/DDBJ whole genome shotgun (WGS) entry which is preliminary data.</text>
</comment>
<reference evidence="1 2" key="1">
    <citation type="journal article" date="2021" name="BMC Genomics">
        <title>Datura genome reveals duplications of psychoactive alkaloid biosynthetic genes and high mutation rate following tissue culture.</title>
        <authorList>
            <person name="Rajewski A."/>
            <person name="Carter-House D."/>
            <person name="Stajich J."/>
            <person name="Litt A."/>
        </authorList>
    </citation>
    <scope>NUCLEOTIDE SEQUENCE [LARGE SCALE GENOMIC DNA]</scope>
    <source>
        <strain evidence="1">AR-01</strain>
    </source>
</reference>